<protein>
    <submittedName>
        <fullName evidence="2">Uncharacterized protein</fullName>
    </submittedName>
</protein>
<keyword evidence="1" id="KW-1133">Transmembrane helix</keyword>
<keyword evidence="1" id="KW-0472">Membrane</keyword>
<gene>
    <name evidence="2" type="ORF">EV420DRAFT_1568278</name>
</gene>
<feature type="transmembrane region" description="Helical" evidence="1">
    <location>
        <begin position="20"/>
        <end position="39"/>
    </location>
</feature>
<evidence type="ECO:0000313" key="3">
    <source>
        <dbReference type="Proteomes" id="UP001175211"/>
    </source>
</evidence>
<reference evidence="2" key="1">
    <citation type="submission" date="2023-06" db="EMBL/GenBank/DDBJ databases">
        <authorList>
            <consortium name="Lawrence Berkeley National Laboratory"/>
            <person name="Ahrendt S."/>
            <person name="Sahu N."/>
            <person name="Indic B."/>
            <person name="Wong-Bajracharya J."/>
            <person name="Merenyi Z."/>
            <person name="Ke H.-M."/>
            <person name="Monk M."/>
            <person name="Kocsube S."/>
            <person name="Drula E."/>
            <person name="Lipzen A."/>
            <person name="Balint B."/>
            <person name="Henrissat B."/>
            <person name="Andreopoulos B."/>
            <person name="Martin F.M."/>
            <person name="Harder C.B."/>
            <person name="Rigling D."/>
            <person name="Ford K.L."/>
            <person name="Foster G.D."/>
            <person name="Pangilinan J."/>
            <person name="Papanicolaou A."/>
            <person name="Barry K."/>
            <person name="LaButti K."/>
            <person name="Viragh M."/>
            <person name="Koriabine M."/>
            <person name="Yan M."/>
            <person name="Riley R."/>
            <person name="Champramary S."/>
            <person name="Plett K.L."/>
            <person name="Tsai I.J."/>
            <person name="Slot J."/>
            <person name="Sipos G."/>
            <person name="Plett J."/>
            <person name="Nagy L.G."/>
            <person name="Grigoriev I.V."/>
        </authorList>
    </citation>
    <scope>NUCLEOTIDE SEQUENCE</scope>
    <source>
        <strain evidence="2">CCBAS 213</strain>
    </source>
</reference>
<sequence>MSSKTNSACIGRVWFSLMRLTGPVASFLSILRWSCPSFLMTMTRIAKSRPSSIRPIRVRGFHVEYRCIRLDAPRPPSRSLLFVTYENPFDTTQASGGTNVQVALLFVLFQSTMPRSRKTSSSVAQILSSSSFVYPGSRQVSRFVGNYRNKNTSHLLRHITPSVASSAQQKFEHCTFTAVE</sequence>
<keyword evidence="3" id="KW-1185">Reference proteome</keyword>
<proteinExistence type="predicted"/>
<organism evidence="2 3">
    <name type="scientific">Armillaria tabescens</name>
    <name type="common">Ringless honey mushroom</name>
    <name type="synonym">Agaricus tabescens</name>
    <dbReference type="NCBI Taxonomy" id="1929756"/>
    <lineage>
        <taxon>Eukaryota</taxon>
        <taxon>Fungi</taxon>
        <taxon>Dikarya</taxon>
        <taxon>Basidiomycota</taxon>
        <taxon>Agaricomycotina</taxon>
        <taxon>Agaricomycetes</taxon>
        <taxon>Agaricomycetidae</taxon>
        <taxon>Agaricales</taxon>
        <taxon>Marasmiineae</taxon>
        <taxon>Physalacriaceae</taxon>
        <taxon>Desarmillaria</taxon>
    </lineage>
</organism>
<comment type="caution">
    <text evidence="2">The sequence shown here is derived from an EMBL/GenBank/DDBJ whole genome shotgun (WGS) entry which is preliminary data.</text>
</comment>
<dbReference type="RefSeq" id="XP_060326341.1">
    <property type="nucleotide sequence ID" value="XM_060474165.1"/>
</dbReference>
<evidence type="ECO:0000313" key="2">
    <source>
        <dbReference type="EMBL" id="KAK0447926.1"/>
    </source>
</evidence>
<keyword evidence="1" id="KW-0812">Transmembrane</keyword>
<evidence type="ECO:0000256" key="1">
    <source>
        <dbReference type="SAM" id="Phobius"/>
    </source>
</evidence>
<name>A0AA39JU73_ARMTA</name>
<dbReference type="EMBL" id="JAUEPS010000043">
    <property type="protein sequence ID" value="KAK0447926.1"/>
    <property type="molecule type" value="Genomic_DNA"/>
</dbReference>
<dbReference type="AlphaFoldDB" id="A0AA39JU73"/>
<dbReference type="GeneID" id="85357713"/>
<accession>A0AA39JU73</accession>
<dbReference type="Proteomes" id="UP001175211">
    <property type="component" value="Unassembled WGS sequence"/>
</dbReference>